<gene>
    <name evidence="1" type="ORF">DSO57_1026938</name>
</gene>
<name>A0ACC2SEL7_9FUNG</name>
<proteinExistence type="predicted"/>
<evidence type="ECO:0000313" key="2">
    <source>
        <dbReference type="Proteomes" id="UP001165960"/>
    </source>
</evidence>
<dbReference type="Proteomes" id="UP001165960">
    <property type="component" value="Unassembled WGS sequence"/>
</dbReference>
<evidence type="ECO:0000313" key="1">
    <source>
        <dbReference type="EMBL" id="KAJ9060799.1"/>
    </source>
</evidence>
<protein>
    <submittedName>
        <fullName evidence="1">Uncharacterized protein</fullName>
    </submittedName>
</protein>
<organism evidence="1 2">
    <name type="scientific">Entomophthora muscae</name>
    <dbReference type="NCBI Taxonomy" id="34485"/>
    <lineage>
        <taxon>Eukaryota</taxon>
        <taxon>Fungi</taxon>
        <taxon>Fungi incertae sedis</taxon>
        <taxon>Zoopagomycota</taxon>
        <taxon>Entomophthoromycotina</taxon>
        <taxon>Entomophthoromycetes</taxon>
        <taxon>Entomophthorales</taxon>
        <taxon>Entomophthoraceae</taxon>
        <taxon>Entomophthora</taxon>
    </lineage>
</organism>
<sequence>MFRACDQCRARKVKCLPEGLACKPCQFRKICCTSKDPIQKRGPKLRNPSLAPIFSVCFRNATSPYSDSISPSPSSLDEDLISYFLCHHNQQFGDILDNQMLLRFKSNSPSLTETLLFFSICSVSAVVSMLGLQNPATAYYLSQTTSLLGMPTVYRDDLYYKSLLIVEFLQDRIEHQTNLLK</sequence>
<dbReference type="EMBL" id="QTSX02005131">
    <property type="protein sequence ID" value="KAJ9060799.1"/>
    <property type="molecule type" value="Genomic_DNA"/>
</dbReference>
<accession>A0ACC2SEL7</accession>
<keyword evidence="2" id="KW-1185">Reference proteome</keyword>
<reference evidence="1" key="1">
    <citation type="submission" date="2022-04" db="EMBL/GenBank/DDBJ databases">
        <title>Genome of the entomopathogenic fungus Entomophthora muscae.</title>
        <authorList>
            <person name="Elya C."/>
            <person name="Lovett B.R."/>
            <person name="Lee E."/>
            <person name="Macias A.M."/>
            <person name="Hajek A.E."/>
            <person name="De Bivort B.L."/>
            <person name="Kasson M.T."/>
            <person name="De Fine Licht H.H."/>
            <person name="Stajich J.E."/>
        </authorList>
    </citation>
    <scope>NUCLEOTIDE SEQUENCE</scope>
    <source>
        <strain evidence="1">Berkeley</strain>
    </source>
</reference>
<comment type="caution">
    <text evidence="1">The sequence shown here is derived from an EMBL/GenBank/DDBJ whole genome shotgun (WGS) entry which is preliminary data.</text>
</comment>